<reference evidence="1" key="1">
    <citation type="submission" date="2021-10" db="EMBL/GenBank/DDBJ databases">
        <title>Psilocybe cubensis genome.</title>
        <authorList>
            <person name="Mckernan K.J."/>
            <person name="Crawford S."/>
            <person name="Trippe A."/>
            <person name="Kane L.T."/>
            <person name="Mclaughlin S."/>
        </authorList>
    </citation>
    <scope>NUCLEOTIDE SEQUENCE</scope>
    <source>
        <strain evidence="1">MGC-MH-2018</strain>
    </source>
</reference>
<dbReference type="Proteomes" id="UP000664032">
    <property type="component" value="Unassembled WGS sequence"/>
</dbReference>
<evidence type="ECO:0000313" key="1">
    <source>
        <dbReference type="EMBL" id="KAH9475530.1"/>
    </source>
</evidence>
<accession>A0ACB8GJ95</accession>
<comment type="caution">
    <text evidence="1">The sequence shown here is derived from an EMBL/GenBank/DDBJ whole genome shotgun (WGS) entry which is preliminary data.</text>
</comment>
<gene>
    <name evidence="1" type="ORF">JR316_0012645</name>
</gene>
<name>A0ACB8GJ95_PSICU</name>
<protein>
    <submittedName>
        <fullName evidence="1">Alpha-L-arabinofuranosidase C</fullName>
    </submittedName>
</protein>
<sequence>MFRLLVGQMESHDYAKKAFQWAKALRLLDPSIKLISCGENGYSDWDRVTLRKLAPVVDFHSIHLYTTSHGKHLVNVMGPAAAEKGIEITRSLIDLAKIEGGLSKDLTVCFDEWNVWDPVRAPGEKGAEEHYDLSDALGASLSVHVDIPTPALVYTGPTSPKFVQDLSVHTPDSAKLTKLVDVSAVLASVGQGKEIRIAIVNKSDDMDFKVPILFGPQATVKDEFTVYEIWHEDLKANNGFDGERVRTVVKNDRLTGSYNLKSHSFQSIERFYCQPTIIVLIISLMIWYPESMGTPRKLKQVIFIGHTILNAIVDLVLIQSVSINSIMSN</sequence>
<keyword evidence="2" id="KW-1185">Reference proteome</keyword>
<organism evidence="1 2">
    <name type="scientific">Psilocybe cubensis</name>
    <name type="common">Psychedelic mushroom</name>
    <name type="synonym">Stropharia cubensis</name>
    <dbReference type="NCBI Taxonomy" id="181762"/>
    <lineage>
        <taxon>Eukaryota</taxon>
        <taxon>Fungi</taxon>
        <taxon>Dikarya</taxon>
        <taxon>Basidiomycota</taxon>
        <taxon>Agaricomycotina</taxon>
        <taxon>Agaricomycetes</taxon>
        <taxon>Agaricomycetidae</taxon>
        <taxon>Agaricales</taxon>
        <taxon>Agaricineae</taxon>
        <taxon>Strophariaceae</taxon>
        <taxon>Psilocybe</taxon>
    </lineage>
</organism>
<dbReference type="EMBL" id="JAFIQS020000012">
    <property type="protein sequence ID" value="KAH9475530.1"/>
    <property type="molecule type" value="Genomic_DNA"/>
</dbReference>
<proteinExistence type="predicted"/>
<evidence type="ECO:0000313" key="2">
    <source>
        <dbReference type="Proteomes" id="UP000664032"/>
    </source>
</evidence>